<reference evidence="2" key="1">
    <citation type="submission" date="2021-12" db="EMBL/GenBank/DDBJ databases">
        <authorList>
            <person name="Zaccaron A."/>
            <person name="Stergiopoulos I."/>
        </authorList>
    </citation>
    <scope>NUCLEOTIDE SEQUENCE</scope>
    <source>
        <strain evidence="2">Race5_Kim</strain>
    </source>
</reference>
<dbReference type="KEGG" id="ffu:CLAFUR5_14319"/>
<evidence type="ECO:0000313" key="2">
    <source>
        <dbReference type="EMBL" id="UJO25348.1"/>
    </source>
</evidence>
<gene>
    <name evidence="2" type="ORF">CLAFUR5_14319</name>
</gene>
<protein>
    <recommendedName>
        <fullName evidence="1">NIPSNAP domain-containing protein</fullName>
    </recommendedName>
</protein>
<dbReference type="OMA" id="WNAFQAD"/>
<dbReference type="AlphaFoldDB" id="A0A9Q8PMV1"/>
<organism evidence="2 3">
    <name type="scientific">Passalora fulva</name>
    <name type="common">Tomato leaf mold</name>
    <name type="synonym">Cladosporium fulvum</name>
    <dbReference type="NCBI Taxonomy" id="5499"/>
    <lineage>
        <taxon>Eukaryota</taxon>
        <taxon>Fungi</taxon>
        <taxon>Dikarya</taxon>
        <taxon>Ascomycota</taxon>
        <taxon>Pezizomycotina</taxon>
        <taxon>Dothideomycetes</taxon>
        <taxon>Dothideomycetidae</taxon>
        <taxon>Mycosphaerellales</taxon>
        <taxon>Mycosphaerellaceae</taxon>
        <taxon>Fulvia</taxon>
    </lineage>
</organism>
<sequence>MTIYELRVYTTVPGRMPALLARFENHTLKLFEKHGIEQVGFWTTLVGPNCGNELTYLLKWDSLADREKKFNAFSLDPAWLEAKGESERDGAINERVASSFLTPTQFSRLQ</sequence>
<dbReference type="InterPro" id="IPR011008">
    <property type="entry name" value="Dimeric_a/b-barrel"/>
</dbReference>
<dbReference type="InterPro" id="IPR012577">
    <property type="entry name" value="NIPSNAP"/>
</dbReference>
<proteinExistence type="predicted"/>
<dbReference type="RefSeq" id="XP_047769714.1">
    <property type="nucleotide sequence ID" value="XM_047913467.1"/>
</dbReference>
<dbReference type="OrthoDB" id="3850374at2759"/>
<dbReference type="GeneID" id="71994197"/>
<dbReference type="Gene3D" id="3.30.70.100">
    <property type="match status" value="1"/>
</dbReference>
<evidence type="ECO:0000259" key="1">
    <source>
        <dbReference type="Pfam" id="PF07978"/>
    </source>
</evidence>
<feature type="domain" description="NIPSNAP" evidence="1">
    <location>
        <begin position="4"/>
        <end position="108"/>
    </location>
</feature>
<evidence type="ECO:0000313" key="3">
    <source>
        <dbReference type="Proteomes" id="UP000756132"/>
    </source>
</evidence>
<keyword evidence="3" id="KW-1185">Reference proteome</keyword>
<dbReference type="Proteomes" id="UP000756132">
    <property type="component" value="Chromosome 13"/>
</dbReference>
<name>A0A9Q8PMV1_PASFU</name>
<reference evidence="2" key="2">
    <citation type="journal article" date="2022" name="Microb. Genom.">
        <title>A chromosome-scale genome assembly of the tomato pathogen Cladosporium fulvum reveals a compartmentalized genome architecture and the presence of a dispensable chromosome.</title>
        <authorList>
            <person name="Zaccaron A.Z."/>
            <person name="Chen L.H."/>
            <person name="Samaras A."/>
            <person name="Stergiopoulos I."/>
        </authorList>
    </citation>
    <scope>NUCLEOTIDE SEQUENCE</scope>
    <source>
        <strain evidence="2">Race5_Kim</strain>
    </source>
</reference>
<dbReference type="SUPFAM" id="SSF54909">
    <property type="entry name" value="Dimeric alpha+beta barrel"/>
    <property type="match status" value="1"/>
</dbReference>
<dbReference type="Pfam" id="PF07978">
    <property type="entry name" value="NIPSNAP"/>
    <property type="match status" value="1"/>
</dbReference>
<dbReference type="EMBL" id="CP090175">
    <property type="protein sequence ID" value="UJO25348.1"/>
    <property type="molecule type" value="Genomic_DNA"/>
</dbReference>
<accession>A0A9Q8PMV1</accession>